<reference evidence="2" key="1">
    <citation type="journal article" date="2022" name="bioRxiv">
        <title>Sequencing and chromosome-scale assembly of the giantPleurodeles waltlgenome.</title>
        <authorList>
            <person name="Brown T."/>
            <person name="Elewa A."/>
            <person name="Iarovenko S."/>
            <person name="Subramanian E."/>
            <person name="Araus A.J."/>
            <person name="Petzold A."/>
            <person name="Susuki M."/>
            <person name="Suzuki K.-i.T."/>
            <person name="Hayashi T."/>
            <person name="Toyoda A."/>
            <person name="Oliveira C."/>
            <person name="Osipova E."/>
            <person name="Leigh N.D."/>
            <person name="Simon A."/>
            <person name="Yun M.H."/>
        </authorList>
    </citation>
    <scope>NUCLEOTIDE SEQUENCE</scope>
    <source>
        <strain evidence="2">20211129_DDA</strain>
        <tissue evidence="2">Liver</tissue>
    </source>
</reference>
<gene>
    <name evidence="2" type="ORF">NDU88_001457</name>
</gene>
<protein>
    <submittedName>
        <fullName evidence="2">Uncharacterized protein</fullName>
    </submittedName>
</protein>
<dbReference type="EMBL" id="JANPWB010000007">
    <property type="protein sequence ID" value="KAJ1169564.1"/>
    <property type="molecule type" value="Genomic_DNA"/>
</dbReference>
<dbReference type="Proteomes" id="UP001066276">
    <property type="component" value="Chromosome 4_1"/>
</dbReference>
<keyword evidence="3" id="KW-1185">Reference proteome</keyword>
<proteinExistence type="predicted"/>
<feature type="region of interest" description="Disordered" evidence="1">
    <location>
        <begin position="24"/>
        <end position="116"/>
    </location>
</feature>
<name>A0AAV7SZ93_PLEWA</name>
<comment type="caution">
    <text evidence="2">The sequence shown here is derived from an EMBL/GenBank/DDBJ whole genome shotgun (WGS) entry which is preliminary data.</text>
</comment>
<evidence type="ECO:0000313" key="2">
    <source>
        <dbReference type="EMBL" id="KAJ1169564.1"/>
    </source>
</evidence>
<sequence>MDPRLSRARIALFQLPARRSGAISRSIDGAGQRCPCSRRALPRGSPALSPRERSDGRGARRRGREGDEGTGASDTASKRASALHHQVRAGSRANASPWRQPSVTRGPARGPHLHLE</sequence>
<feature type="compositionally biased region" description="Polar residues" evidence="1">
    <location>
        <begin position="93"/>
        <end position="103"/>
    </location>
</feature>
<accession>A0AAV7SZ93</accession>
<evidence type="ECO:0000313" key="3">
    <source>
        <dbReference type="Proteomes" id="UP001066276"/>
    </source>
</evidence>
<evidence type="ECO:0000256" key="1">
    <source>
        <dbReference type="SAM" id="MobiDB-lite"/>
    </source>
</evidence>
<organism evidence="2 3">
    <name type="scientific">Pleurodeles waltl</name>
    <name type="common">Iberian ribbed newt</name>
    <dbReference type="NCBI Taxonomy" id="8319"/>
    <lineage>
        <taxon>Eukaryota</taxon>
        <taxon>Metazoa</taxon>
        <taxon>Chordata</taxon>
        <taxon>Craniata</taxon>
        <taxon>Vertebrata</taxon>
        <taxon>Euteleostomi</taxon>
        <taxon>Amphibia</taxon>
        <taxon>Batrachia</taxon>
        <taxon>Caudata</taxon>
        <taxon>Salamandroidea</taxon>
        <taxon>Salamandridae</taxon>
        <taxon>Pleurodelinae</taxon>
        <taxon>Pleurodeles</taxon>
    </lineage>
</organism>
<dbReference type="AlphaFoldDB" id="A0AAV7SZ93"/>